<keyword evidence="2" id="KW-0012">Acyltransferase</keyword>
<organism evidence="4 5">
    <name type="scientific">Geodermatophilus africanus</name>
    <dbReference type="NCBI Taxonomy" id="1137993"/>
    <lineage>
        <taxon>Bacteria</taxon>
        <taxon>Bacillati</taxon>
        <taxon>Actinomycetota</taxon>
        <taxon>Actinomycetes</taxon>
        <taxon>Geodermatophilales</taxon>
        <taxon>Geodermatophilaceae</taxon>
        <taxon>Geodermatophilus</taxon>
    </lineage>
</organism>
<dbReference type="PANTHER" id="PTHR43877:SF1">
    <property type="entry name" value="ACETYLTRANSFERASE"/>
    <property type="match status" value="1"/>
</dbReference>
<feature type="domain" description="N-acetyltransferase" evidence="3">
    <location>
        <begin position="13"/>
        <end position="190"/>
    </location>
</feature>
<gene>
    <name evidence="4" type="ORF">SAMN05660209_01235</name>
</gene>
<dbReference type="Gene3D" id="3.40.630.30">
    <property type="match status" value="1"/>
</dbReference>
<evidence type="ECO:0000313" key="4">
    <source>
        <dbReference type="EMBL" id="SDX78652.1"/>
    </source>
</evidence>
<evidence type="ECO:0000256" key="2">
    <source>
        <dbReference type="ARBA" id="ARBA00023315"/>
    </source>
</evidence>
<dbReference type="GO" id="GO:0016747">
    <property type="term" value="F:acyltransferase activity, transferring groups other than amino-acyl groups"/>
    <property type="evidence" value="ECO:0007669"/>
    <property type="project" value="InterPro"/>
</dbReference>
<name>A0A1H3EIS0_9ACTN</name>
<proteinExistence type="predicted"/>
<dbReference type="Proteomes" id="UP000198921">
    <property type="component" value="Unassembled WGS sequence"/>
</dbReference>
<evidence type="ECO:0000313" key="5">
    <source>
        <dbReference type="Proteomes" id="UP000198921"/>
    </source>
</evidence>
<dbReference type="PROSITE" id="PS51186">
    <property type="entry name" value="GNAT"/>
    <property type="match status" value="1"/>
</dbReference>
<accession>A0A1H3EIS0</accession>
<dbReference type="GO" id="GO:0005840">
    <property type="term" value="C:ribosome"/>
    <property type="evidence" value="ECO:0007669"/>
    <property type="project" value="UniProtKB-KW"/>
</dbReference>
<keyword evidence="5" id="KW-1185">Reference proteome</keyword>
<dbReference type="InterPro" id="IPR016181">
    <property type="entry name" value="Acyl_CoA_acyltransferase"/>
</dbReference>
<keyword evidence="4" id="KW-0689">Ribosomal protein</keyword>
<dbReference type="InterPro" id="IPR000182">
    <property type="entry name" value="GNAT_dom"/>
</dbReference>
<dbReference type="EMBL" id="FNOT01000003">
    <property type="protein sequence ID" value="SDX78652.1"/>
    <property type="molecule type" value="Genomic_DNA"/>
</dbReference>
<keyword evidence="4" id="KW-0687">Ribonucleoprotein</keyword>
<dbReference type="STRING" id="1137993.SAMN05660209_01235"/>
<dbReference type="Pfam" id="PF00583">
    <property type="entry name" value="Acetyltransf_1"/>
    <property type="match status" value="1"/>
</dbReference>
<evidence type="ECO:0000256" key="1">
    <source>
        <dbReference type="ARBA" id="ARBA00022679"/>
    </source>
</evidence>
<keyword evidence="1" id="KW-0808">Transferase</keyword>
<dbReference type="PANTHER" id="PTHR43877">
    <property type="entry name" value="AMINOALKYLPHOSPHONATE N-ACETYLTRANSFERASE-RELATED-RELATED"/>
    <property type="match status" value="1"/>
</dbReference>
<sequence length="190" mass="20909">MTGWQHPPVTTRYTVRPVRAHEWREIRTLRLRALSDEAAPMAFVESHGDAAARPDGFWQGRAQASSLEAGPRAGARQFVAVTDDGTWVGTAAVLIEEAGDADFEGRVVEEAGGHVVGVFLHPEHRGRGVMDSVLQAATDWLRERGSSRARLYVHADNARAQRCYERSGFRPTGARFTGTMGPEIEMTRAL</sequence>
<dbReference type="SUPFAM" id="SSF55729">
    <property type="entry name" value="Acyl-CoA N-acyltransferases (Nat)"/>
    <property type="match status" value="1"/>
</dbReference>
<evidence type="ECO:0000259" key="3">
    <source>
        <dbReference type="PROSITE" id="PS51186"/>
    </source>
</evidence>
<dbReference type="AlphaFoldDB" id="A0A1H3EIS0"/>
<dbReference type="CDD" id="cd04301">
    <property type="entry name" value="NAT_SF"/>
    <property type="match status" value="1"/>
</dbReference>
<protein>
    <submittedName>
        <fullName evidence="4">Ribosomal protein S18 acetylase RimI</fullName>
    </submittedName>
</protein>
<reference evidence="5" key="1">
    <citation type="submission" date="2016-10" db="EMBL/GenBank/DDBJ databases">
        <authorList>
            <person name="Varghese N."/>
            <person name="Submissions S."/>
        </authorList>
    </citation>
    <scope>NUCLEOTIDE SEQUENCE [LARGE SCALE GENOMIC DNA]</scope>
    <source>
        <strain evidence="5">DSM 45422</strain>
    </source>
</reference>
<dbReference type="InterPro" id="IPR050832">
    <property type="entry name" value="Bact_Acetyltransf"/>
</dbReference>